<keyword evidence="3" id="KW-0813">Transport</keyword>
<evidence type="ECO:0000256" key="5">
    <source>
        <dbReference type="ARBA" id="ARBA00022737"/>
    </source>
</evidence>
<comment type="function">
    <text evidence="10">Probably part of an ABC transporter complex. Responsible for energy coupling to the transport system.</text>
</comment>
<dbReference type="InterPro" id="IPR017871">
    <property type="entry name" value="ABC_transporter-like_CS"/>
</dbReference>
<comment type="subunit">
    <text evidence="11">Forms a stable energy-coupling factor (ECF) transporter complex probably composed of 2 membrane-embedded substrate-binding proteins (S component), 2 ATP-binding proteins (A component) and 2 transmembrane proteins (T component). This complex interacts with a number of substrate-specific components, including FolT and ThiT for 5-formyltetrahydrofolate and thiamine respectively.</text>
</comment>
<evidence type="ECO:0000256" key="9">
    <source>
        <dbReference type="ARBA" id="ARBA00023136"/>
    </source>
</evidence>
<dbReference type="InterPro" id="IPR003439">
    <property type="entry name" value="ABC_transporter-like_ATP-bd"/>
</dbReference>
<dbReference type="PANTHER" id="PTHR43553:SF26">
    <property type="entry name" value="ABC TRANSPORTER ATP-BINDING PROTEIN BC_2655-RELATED"/>
    <property type="match status" value="1"/>
</dbReference>
<dbReference type="NCBIfam" id="NF010167">
    <property type="entry name" value="PRK13648.1"/>
    <property type="match status" value="2"/>
</dbReference>
<evidence type="ECO:0000256" key="7">
    <source>
        <dbReference type="ARBA" id="ARBA00022840"/>
    </source>
</evidence>
<dbReference type="InterPro" id="IPR027417">
    <property type="entry name" value="P-loop_NTPase"/>
</dbReference>
<dbReference type="SMART" id="SM00382">
    <property type="entry name" value="AAA"/>
    <property type="match status" value="2"/>
</dbReference>
<keyword evidence="7" id="KW-0067">ATP-binding</keyword>
<proteinExistence type="inferred from homology"/>
<gene>
    <name evidence="13" type="ORF">FD51_GL002833</name>
</gene>
<evidence type="ECO:0000256" key="10">
    <source>
        <dbReference type="ARBA" id="ARBA00025157"/>
    </source>
</evidence>
<name>A0A0R1EX24_LACZE</name>
<feature type="domain" description="ABC transporter" evidence="12">
    <location>
        <begin position="6"/>
        <end position="247"/>
    </location>
</feature>
<dbReference type="EMBL" id="AZCT01000007">
    <property type="protein sequence ID" value="KRK12483.1"/>
    <property type="molecule type" value="Genomic_DNA"/>
</dbReference>
<dbReference type="PROSITE" id="PS00211">
    <property type="entry name" value="ABC_TRANSPORTER_1"/>
    <property type="match status" value="2"/>
</dbReference>
<keyword evidence="5" id="KW-0677">Repeat</keyword>
<dbReference type="SUPFAM" id="SSF52540">
    <property type="entry name" value="P-loop containing nucleoside triphosphate hydrolases"/>
    <property type="match status" value="2"/>
</dbReference>
<dbReference type="Pfam" id="PF00005">
    <property type="entry name" value="ABC_tran"/>
    <property type="match status" value="2"/>
</dbReference>
<dbReference type="GO" id="GO:0043190">
    <property type="term" value="C:ATP-binding cassette (ABC) transporter complex"/>
    <property type="evidence" value="ECO:0007669"/>
    <property type="project" value="TreeGrafter"/>
</dbReference>
<evidence type="ECO:0000313" key="14">
    <source>
        <dbReference type="Proteomes" id="UP000051984"/>
    </source>
</evidence>
<accession>A0A0R1EX24</accession>
<keyword evidence="6" id="KW-0547">Nucleotide-binding</keyword>
<dbReference type="GO" id="GO:0016887">
    <property type="term" value="F:ATP hydrolysis activity"/>
    <property type="evidence" value="ECO:0007669"/>
    <property type="project" value="InterPro"/>
</dbReference>
<dbReference type="CDD" id="cd03225">
    <property type="entry name" value="ABC_cobalt_CbiO_domain1"/>
    <property type="match status" value="2"/>
</dbReference>
<dbReference type="InterPro" id="IPR022216">
    <property type="entry name" value="ABC_Co_transporter"/>
</dbReference>
<sequence>MTVPAIQLEHVTFQYDSQAEPTLHDVNLTIQPGEKVLIVGPSGSGKSTLGNLINGLIPHAFPGKLSGTVKVNGAVVQDQSLAALSVNVGTVLQDPDAQFVALTAGEDIAFALENSAVVPSEMHTRVKKWADRLKIGDLLAQAPQSLSGGQKQRVAMAGVLIDEGDVLLFDEPLASLDPATGEASVALIDELHQAYHVTEVIIEHRLEDVLRRPVDRLVVMADGRILADDTPENLLRGQLLQKIGLREPLYLEAAEFAGIDLKQATHLADLETFDAPELGAKLATFTEDAPTVVAEKPQAPLLTVDALQFAYPKGRQIFTDLNLTLHHGEMVALVGRNGVGKSTLSYLIAGFLTPSAGKITLDGEDLADWSVKERADKIGYILQDPNQMISKHLIFDEVALGPRLRGWDEARVKDAVLAALKVCGLYPFRSWPINALSYGQKKRVTIAAILVLKPALMILDEPTAGQDWRHFTDMMRFLTKLNAQGITMMLITHDMHLMLEYAQRAIVLGDGGVLMDATPATVLTNPAVIEHASLAQPSLYRLAKRLGLDPLAFTQAVIDQERRVRQ</sequence>
<dbReference type="eggNOG" id="COG4172">
    <property type="taxonomic scope" value="Bacteria"/>
</dbReference>
<dbReference type="GO" id="GO:0005524">
    <property type="term" value="F:ATP binding"/>
    <property type="evidence" value="ECO:0007669"/>
    <property type="project" value="UniProtKB-KW"/>
</dbReference>
<dbReference type="RefSeq" id="WP_010492866.1">
    <property type="nucleotide sequence ID" value="NZ_AZCT01000007.1"/>
</dbReference>
<comment type="caution">
    <text evidence="13">The sequence shown here is derived from an EMBL/GenBank/DDBJ whole genome shotgun (WGS) entry which is preliminary data.</text>
</comment>
<comment type="similarity">
    <text evidence="2">Belongs to the ABC transporter superfamily.</text>
</comment>
<organism evidence="13 14">
    <name type="scientific">Lacticaseibacillus zeae DSM 20178 = KCTC 3804</name>
    <dbReference type="NCBI Taxonomy" id="1423816"/>
    <lineage>
        <taxon>Bacteria</taxon>
        <taxon>Bacillati</taxon>
        <taxon>Bacillota</taxon>
        <taxon>Bacilli</taxon>
        <taxon>Lactobacillales</taxon>
        <taxon>Lactobacillaceae</taxon>
        <taxon>Lacticaseibacillus</taxon>
    </lineage>
</organism>
<reference evidence="13 14" key="1">
    <citation type="journal article" date="2015" name="Genome Announc.">
        <title>Expanding the biotechnology potential of lactobacilli through comparative genomics of 213 strains and associated genera.</title>
        <authorList>
            <person name="Sun Z."/>
            <person name="Harris H.M."/>
            <person name="McCann A."/>
            <person name="Guo C."/>
            <person name="Argimon S."/>
            <person name="Zhang W."/>
            <person name="Yang X."/>
            <person name="Jeffery I.B."/>
            <person name="Cooney J.C."/>
            <person name="Kagawa T.F."/>
            <person name="Liu W."/>
            <person name="Song Y."/>
            <person name="Salvetti E."/>
            <person name="Wrobel A."/>
            <person name="Rasinkangas P."/>
            <person name="Parkhill J."/>
            <person name="Rea M.C."/>
            <person name="O'Sullivan O."/>
            <person name="Ritari J."/>
            <person name="Douillard F.P."/>
            <person name="Paul Ross R."/>
            <person name="Yang R."/>
            <person name="Briner A.E."/>
            <person name="Felis G.E."/>
            <person name="de Vos W.M."/>
            <person name="Barrangou R."/>
            <person name="Klaenhammer T.R."/>
            <person name="Caufield P.W."/>
            <person name="Cui Y."/>
            <person name="Zhang H."/>
            <person name="O'Toole P.W."/>
        </authorList>
    </citation>
    <scope>NUCLEOTIDE SEQUENCE [LARGE SCALE GENOMIC DNA]</scope>
    <source>
        <strain evidence="13 14">DSM 20178</strain>
    </source>
</reference>
<dbReference type="Gene3D" id="3.40.50.300">
    <property type="entry name" value="P-loop containing nucleotide triphosphate hydrolases"/>
    <property type="match status" value="2"/>
</dbReference>
<dbReference type="PATRIC" id="fig|1423816.3.peg.2949"/>
<keyword evidence="9" id="KW-0472">Membrane</keyword>
<evidence type="ECO:0000256" key="3">
    <source>
        <dbReference type="ARBA" id="ARBA00022448"/>
    </source>
</evidence>
<evidence type="ECO:0000256" key="6">
    <source>
        <dbReference type="ARBA" id="ARBA00022741"/>
    </source>
</evidence>
<feature type="domain" description="ABC transporter" evidence="12">
    <location>
        <begin position="302"/>
        <end position="535"/>
    </location>
</feature>
<protein>
    <submittedName>
        <fullName evidence="13">Cobalt ABC transporter ATPase CbiO</fullName>
    </submittedName>
</protein>
<evidence type="ECO:0000256" key="11">
    <source>
        <dbReference type="ARBA" id="ARBA00062026"/>
    </source>
</evidence>
<dbReference type="InterPro" id="IPR015856">
    <property type="entry name" value="ABC_transpr_CbiO/EcfA_su"/>
</dbReference>
<evidence type="ECO:0000259" key="12">
    <source>
        <dbReference type="PROSITE" id="PS50893"/>
    </source>
</evidence>
<dbReference type="Proteomes" id="UP000051984">
    <property type="component" value="Unassembled WGS sequence"/>
</dbReference>
<keyword evidence="4" id="KW-1003">Cell membrane</keyword>
<evidence type="ECO:0000256" key="8">
    <source>
        <dbReference type="ARBA" id="ARBA00022967"/>
    </source>
</evidence>
<evidence type="ECO:0000313" key="13">
    <source>
        <dbReference type="EMBL" id="KRK12483.1"/>
    </source>
</evidence>
<dbReference type="GO" id="GO:0042626">
    <property type="term" value="F:ATPase-coupled transmembrane transporter activity"/>
    <property type="evidence" value="ECO:0007669"/>
    <property type="project" value="TreeGrafter"/>
</dbReference>
<dbReference type="PROSITE" id="PS50893">
    <property type="entry name" value="ABC_TRANSPORTER_2"/>
    <property type="match status" value="2"/>
</dbReference>
<dbReference type="InterPro" id="IPR003593">
    <property type="entry name" value="AAA+_ATPase"/>
</dbReference>
<keyword evidence="8" id="KW-1278">Translocase</keyword>
<evidence type="ECO:0000256" key="1">
    <source>
        <dbReference type="ARBA" id="ARBA00004202"/>
    </source>
</evidence>
<dbReference type="AlphaFoldDB" id="A0A0R1EX24"/>
<dbReference type="PANTHER" id="PTHR43553">
    <property type="entry name" value="HEAVY METAL TRANSPORTER"/>
    <property type="match status" value="1"/>
</dbReference>
<comment type="subcellular location">
    <subcellularLocation>
        <location evidence="1">Cell membrane</location>
        <topology evidence="1">Peripheral membrane protein</topology>
    </subcellularLocation>
</comment>
<evidence type="ECO:0000256" key="2">
    <source>
        <dbReference type="ARBA" id="ARBA00005417"/>
    </source>
</evidence>
<dbReference type="Pfam" id="PF12558">
    <property type="entry name" value="DUF3744"/>
    <property type="match status" value="1"/>
</dbReference>
<evidence type="ECO:0000256" key="4">
    <source>
        <dbReference type="ARBA" id="ARBA00022475"/>
    </source>
</evidence>
<dbReference type="FunFam" id="3.40.50.300:FF:000224">
    <property type="entry name" value="Energy-coupling factor transporter ATP-binding protein EcfA"/>
    <property type="match status" value="1"/>
</dbReference>
<dbReference type="InterPro" id="IPR050095">
    <property type="entry name" value="ECF_ABC_transporter_ATP-bd"/>
</dbReference>